<feature type="compositionally biased region" description="Polar residues" evidence="1">
    <location>
        <begin position="352"/>
        <end position="369"/>
    </location>
</feature>
<proteinExistence type="predicted"/>
<evidence type="ECO:0000313" key="2">
    <source>
        <dbReference type="EMBL" id="AFZ80886.1"/>
    </source>
</evidence>
<dbReference type="VEuPathDB" id="PiroplasmaDB:BEWA_002930"/>
<gene>
    <name evidence="2" type="ORF">BEWA_002930</name>
</gene>
<evidence type="ECO:0000256" key="1">
    <source>
        <dbReference type="SAM" id="MobiDB-lite"/>
    </source>
</evidence>
<keyword evidence="3" id="KW-1185">Reference proteome</keyword>
<evidence type="ECO:0000313" key="3">
    <source>
        <dbReference type="Proteomes" id="UP000031512"/>
    </source>
</evidence>
<dbReference type="EMBL" id="CP001670">
    <property type="protein sequence ID" value="AFZ80886.1"/>
    <property type="molecule type" value="Genomic_DNA"/>
</dbReference>
<feature type="compositionally biased region" description="Pro residues" evidence="1">
    <location>
        <begin position="312"/>
        <end position="322"/>
    </location>
</feature>
<sequence length="409" mass="44308">MARVTIELSYKPKNEEPTIYRSYTGNKTITVTRTTDPPGSAFTRYTHRDSRSRNQPFTLLEVKDNGSPIQGIPPAGHGGMPNVTSVSGYYWTGNTEKALIVGVTASAGGTTYYARISSSTGWIGQHQLSGEALETQLDNLNCLFNQAVTIDLTKGRYGAGRRYCCAYHINDQGRVSVESKTVSCTSHNTSSLTYYKHDIKAGGVRVAAIKFYDGSGHNTGRKRISAPELQFSIECPVIVYTFYCRGNGPALIYVENNGSSPVNKWFRKGTDGNTWEKVLDEVPDPESITDHNNYNELVNAIRSAGCRSYQPCPLPKPEPPPEVAKESSPSGQAGHQGDTSDLGPAGKPDGTPQATKGSPGSPSFWENPTNTIPTVLTGVGVVSGLVGFAGFKGYKLYQSFNGDPWVRQI</sequence>
<accession>L0B0Y3</accession>
<protein>
    <submittedName>
        <fullName evidence="2">Uncharacterized protein</fullName>
    </submittedName>
</protein>
<dbReference type="AlphaFoldDB" id="L0B0Y3"/>
<name>L0B0Y3_THEEQ</name>
<organism evidence="2 3">
    <name type="scientific">Theileria equi strain WA</name>
    <dbReference type="NCBI Taxonomy" id="1537102"/>
    <lineage>
        <taxon>Eukaryota</taxon>
        <taxon>Sar</taxon>
        <taxon>Alveolata</taxon>
        <taxon>Apicomplexa</taxon>
        <taxon>Aconoidasida</taxon>
        <taxon>Piroplasmida</taxon>
        <taxon>Theileriidae</taxon>
        <taxon>Theileria</taxon>
    </lineage>
</organism>
<reference evidence="2 3" key="1">
    <citation type="journal article" date="2012" name="BMC Genomics">
        <title>Comparative genomic analysis and phylogenetic position of Theileria equi.</title>
        <authorList>
            <person name="Kappmeyer L.S."/>
            <person name="Thiagarajan M."/>
            <person name="Herndon D.R."/>
            <person name="Ramsay J.D."/>
            <person name="Caler E."/>
            <person name="Djikeng A."/>
            <person name="Gillespie J.J."/>
            <person name="Lau A.O."/>
            <person name="Roalson E.H."/>
            <person name="Silva J.C."/>
            <person name="Silva M.G."/>
            <person name="Suarez C.E."/>
            <person name="Ueti M.W."/>
            <person name="Nene V.M."/>
            <person name="Mealey R.H."/>
            <person name="Knowles D.P."/>
            <person name="Brayton K.A."/>
        </authorList>
    </citation>
    <scope>NUCLEOTIDE SEQUENCE [LARGE SCALE GENOMIC DNA]</scope>
    <source>
        <strain evidence="2 3">WA</strain>
    </source>
</reference>
<dbReference type="KEGG" id="beq:BEWA_002930"/>
<feature type="region of interest" description="Disordered" evidence="1">
    <location>
        <begin position="310"/>
        <end position="369"/>
    </location>
</feature>
<dbReference type="Proteomes" id="UP000031512">
    <property type="component" value="Chromosome 3"/>
</dbReference>
<dbReference type="RefSeq" id="XP_004830552.1">
    <property type="nucleotide sequence ID" value="XM_004830495.1"/>
</dbReference>
<dbReference type="GeneID" id="15806364"/>